<dbReference type="Proteomes" id="UP001293254">
    <property type="component" value="Unassembled WGS sequence"/>
</dbReference>
<sequence length="103" mass="11454">MQSVATKKAAHYQPNIRVLISKNSPYAKSYLSAEEAHGEMRPSAAAIIQSTRRPRIHPSSETLRGVSPHPSPPPQKKISSGVRHERCREEEEEGAMKDYSICS</sequence>
<evidence type="ECO:0000313" key="2">
    <source>
        <dbReference type="EMBL" id="KAK4417972.1"/>
    </source>
</evidence>
<dbReference type="AlphaFoldDB" id="A0AAE1XUR0"/>
<evidence type="ECO:0000313" key="3">
    <source>
        <dbReference type="Proteomes" id="UP001293254"/>
    </source>
</evidence>
<organism evidence="2 3">
    <name type="scientific">Sesamum alatum</name>
    <dbReference type="NCBI Taxonomy" id="300844"/>
    <lineage>
        <taxon>Eukaryota</taxon>
        <taxon>Viridiplantae</taxon>
        <taxon>Streptophyta</taxon>
        <taxon>Embryophyta</taxon>
        <taxon>Tracheophyta</taxon>
        <taxon>Spermatophyta</taxon>
        <taxon>Magnoliopsida</taxon>
        <taxon>eudicotyledons</taxon>
        <taxon>Gunneridae</taxon>
        <taxon>Pentapetalae</taxon>
        <taxon>asterids</taxon>
        <taxon>lamiids</taxon>
        <taxon>Lamiales</taxon>
        <taxon>Pedaliaceae</taxon>
        <taxon>Sesamum</taxon>
    </lineage>
</organism>
<protein>
    <submittedName>
        <fullName evidence="2">Uncharacterized protein</fullName>
    </submittedName>
</protein>
<accession>A0AAE1XUR0</accession>
<comment type="caution">
    <text evidence="2">The sequence shown here is derived from an EMBL/GenBank/DDBJ whole genome shotgun (WGS) entry which is preliminary data.</text>
</comment>
<name>A0AAE1XUR0_9LAMI</name>
<keyword evidence="3" id="KW-1185">Reference proteome</keyword>
<feature type="region of interest" description="Disordered" evidence="1">
    <location>
        <begin position="36"/>
        <end position="103"/>
    </location>
</feature>
<proteinExistence type="predicted"/>
<dbReference type="EMBL" id="JACGWO010000009">
    <property type="protein sequence ID" value="KAK4417972.1"/>
    <property type="molecule type" value="Genomic_DNA"/>
</dbReference>
<reference evidence="2" key="2">
    <citation type="journal article" date="2024" name="Plant">
        <title>Genomic evolution and insights into agronomic trait innovations of Sesamum species.</title>
        <authorList>
            <person name="Miao H."/>
            <person name="Wang L."/>
            <person name="Qu L."/>
            <person name="Liu H."/>
            <person name="Sun Y."/>
            <person name="Le M."/>
            <person name="Wang Q."/>
            <person name="Wei S."/>
            <person name="Zheng Y."/>
            <person name="Lin W."/>
            <person name="Duan Y."/>
            <person name="Cao H."/>
            <person name="Xiong S."/>
            <person name="Wang X."/>
            <person name="Wei L."/>
            <person name="Li C."/>
            <person name="Ma Q."/>
            <person name="Ju M."/>
            <person name="Zhao R."/>
            <person name="Li G."/>
            <person name="Mu C."/>
            <person name="Tian Q."/>
            <person name="Mei H."/>
            <person name="Zhang T."/>
            <person name="Gao T."/>
            <person name="Zhang H."/>
        </authorList>
    </citation>
    <scope>NUCLEOTIDE SEQUENCE</scope>
    <source>
        <strain evidence="2">3651</strain>
    </source>
</reference>
<gene>
    <name evidence="2" type="ORF">Salat_2209900</name>
</gene>
<evidence type="ECO:0000256" key="1">
    <source>
        <dbReference type="SAM" id="MobiDB-lite"/>
    </source>
</evidence>
<reference evidence="2" key="1">
    <citation type="submission" date="2020-06" db="EMBL/GenBank/DDBJ databases">
        <authorList>
            <person name="Li T."/>
            <person name="Hu X."/>
            <person name="Zhang T."/>
            <person name="Song X."/>
            <person name="Zhang H."/>
            <person name="Dai N."/>
            <person name="Sheng W."/>
            <person name="Hou X."/>
            <person name="Wei L."/>
        </authorList>
    </citation>
    <scope>NUCLEOTIDE SEQUENCE</scope>
    <source>
        <strain evidence="2">3651</strain>
        <tissue evidence="2">Leaf</tissue>
    </source>
</reference>